<dbReference type="InterPro" id="IPR053181">
    <property type="entry name" value="EcdB-like_regulator"/>
</dbReference>
<name>A0A167WZ76_9HYPO</name>
<feature type="compositionally biased region" description="Low complexity" evidence="1">
    <location>
        <begin position="24"/>
        <end position="41"/>
    </location>
</feature>
<organism evidence="2 3">
    <name type="scientific">Niveomyces insectorum RCEF 264</name>
    <dbReference type="NCBI Taxonomy" id="1081102"/>
    <lineage>
        <taxon>Eukaryota</taxon>
        <taxon>Fungi</taxon>
        <taxon>Dikarya</taxon>
        <taxon>Ascomycota</taxon>
        <taxon>Pezizomycotina</taxon>
        <taxon>Sordariomycetes</taxon>
        <taxon>Hypocreomycetidae</taxon>
        <taxon>Hypocreales</taxon>
        <taxon>Cordycipitaceae</taxon>
        <taxon>Niveomyces</taxon>
    </lineage>
</organism>
<dbReference type="AlphaFoldDB" id="A0A167WZ76"/>
<comment type="caution">
    <text evidence="2">The sequence shown here is derived from an EMBL/GenBank/DDBJ whole genome shotgun (WGS) entry which is preliminary data.</text>
</comment>
<evidence type="ECO:0000313" key="3">
    <source>
        <dbReference type="Proteomes" id="UP000076874"/>
    </source>
</evidence>
<dbReference type="Proteomes" id="UP000076874">
    <property type="component" value="Unassembled WGS sequence"/>
</dbReference>
<keyword evidence="3" id="KW-1185">Reference proteome</keyword>
<dbReference type="CDD" id="cd12148">
    <property type="entry name" value="fungal_TF_MHR"/>
    <property type="match status" value="1"/>
</dbReference>
<dbReference type="EMBL" id="AZHD01000004">
    <property type="protein sequence ID" value="OAA64344.1"/>
    <property type="molecule type" value="Genomic_DNA"/>
</dbReference>
<dbReference type="PANTHER" id="PTHR47785:SF6">
    <property type="entry name" value="ZN(II)2CYS6 TRANSCRIPTION FACTOR (EUROFUNG)"/>
    <property type="match status" value="1"/>
</dbReference>
<feature type="region of interest" description="Disordered" evidence="1">
    <location>
        <begin position="208"/>
        <end position="228"/>
    </location>
</feature>
<feature type="region of interest" description="Disordered" evidence="1">
    <location>
        <begin position="24"/>
        <end position="61"/>
    </location>
</feature>
<evidence type="ECO:0000313" key="2">
    <source>
        <dbReference type="EMBL" id="OAA64344.1"/>
    </source>
</evidence>
<proteinExistence type="predicted"/>
<evidence type="ECO:0008006" key="4">
    <source>
        <dbReference type="Google" id="ProtNLM"/>
    </source>
</evidence>
<dbReference type="PANTHER" id="PTHR47785">
    <property type="entry name" value="ZN(II)2CYS6 TRANSCRIPTION FACTOR (EUROFUNG)-RELATED-RELATED"/>
    <property type="match status" value="1"/>
</dbReference>
<reference evidence="2 3" key="1">
    <citation type="journal article" date="2016" name="Genome Biol. Evol.">
        <title>Divergent and convergent evolution of fungal pathogenicity.</title>
        <authorList>
            <person name="Shang Y."/>
            <person name="Xiao G."/>
            <person name="Zheng P."/>
            <person name="Cen K."/>
            <person name="Zhan S."/>
            <person name="Wang C."/>
        </authorList>
    </citation>
    <scope>NUCLEOTIDE SEQUENCE [LARGE SCALE GENOMIC DNA]</scope>
    <source>
        <strain evidence="2 3">RCEF 264</strain>
    </source>
</reference>
<dbReference type="OrthoDB" id="6133115at2759"/>
<accession>A0A167WZ76</accession>
<gene>
    <name evidence="2" type="ORF">SPI_02991</name>
</gene>
<evidence type="ECO:0000256" key="1">
    <source>
        <dbReference type="SAM" id="MobiDB-lite"/>
    </source>
</evidence>
<dbReference type="STRING" id="1081102.A0A167WZ76"/>
<sequence>MDIGGQHAAQGSISSASSNAALSALPNSTKATGSSSKASGSQRKERGAIAAQVRLLPSPHREKDKTLGEILERLKSLENKIDVLGLRSTLGPTLFTAAIDASNTTPDLPRAGSSVLISEPPVAHIDAASWRVQAHTHYRHSPAVYQMLGWPVVQQLLEPLKQRLPELASLAVEHEALNVVLHQHHPESRLPHDTFVSMPTAATMAETTTTATTAAAATTPTARAPSSAMQTTAGSASATAGFTSPRAAEFHPSAAMHIDAASSVSWDTIYRLSSAYFDTFNLIYPIVDRQSFLTTTLASVFDGAWDNSASTTVAFLVLGLGEVAMAGAQGAPFHIYNGRPSGIRGGTTDHPPGLAFFNEARQRMGFVLSDCSLENVQVYALAGYFNNELGLPLTGLDKYEDVVGLPDFINSDRTSPLLHKAGDRETTATMQDVPNDNALPPSVPAAVAQMALQLEGWRGMLPPQLQWEETKSAEFPSVLPGTAYTQPGFPSAGLPLGAAQPPPPGAYMFSTDLDAPPVKYAFAFDIQVALLRSRYYYSKYLIYRPFVYKALHHPEHMSHDDALGAAECLKACLKWPITMSPTCTHKRLVPCLFFCTQNVLGILVLLRLAQQAPILLRIKATLCGDSFELEARETIGLCMDWLRDLQTVDRAARWAWDIAKGIYHLEG</sequence>
<protein>
    <recommendedName>
        <fullName evidence="4">Transcription factor domain-containing protein</fullName>
    </recommendedName>
</protein>